<name>A0A1J1J216_9DIPT</name>
<keyword evidence="2" id="KW-1185">Reference proteome</keyword>
<dbReference type="Proteomes" id="UP000183832">
    <property type="component" value="Unassembled WGS sequence"/>
</dbReference>
<accession>A0A1J1J216</accession>
<sequence>MNIASSAKLKRNEIFIHNQDRYIKKVKKEVQEMRKPKRNDTRCSLTLFPVLLTMGTVKLKQLKQGE</sequence>
<dbReference type="EMBL" id="CVRI01000067">
    <property type="protein sequence ID" value="CRL06587.1"/>
    <property type="molecule type" value="Genomic_DNA"/>
</dbReference>
<dbReference type="AlphaFoldDB" id="A0A1J1J216"/>
<proteinExistence type="predicted"/>
<gene>
    <name evidence="1" type="ORF">CLUMA_CG019809</name>
</gene>
<evidence type="ECO:0000313" key="2">
    <source>
        <dbReference type="Proteomes" id="UP000183832"/>
    </source>
</evidence>
<evidence type="ECO:0000313" key="1">
    <source>
        <dbReference type="EMBL" id="CRL06587.1"/>
    </source>
</evidence>
<protein>
    <submittedName>
        <fullName evidence="1">CLUMA_CG019809, isoform A</fullName>
    </submittedName>
</protein>
<organism evidence="1 2">
    <name type="scientific">Clunio marinus</name>
    <dbReference type="NCBI Taxonomy" id="568069"/>
    <lineage>
        <taxon>Eukaryota</taxon>
        <taxon>Metazoa</taxon>
        <taxon>Ecdysozoa</taxon>
        <taxon>Arthropoda</taxon>
        <taxon>Hexapoda</taxon>
        <taxon>Insecta</taxon>
        <taxon>Pterygota</taxon>
        <taxon>Neoptera</taxon>
        <taxon>Endopterygota</taxon>
        <taxon>Diptera</taxon>
        <taxon>Nematocera</taxon>
        <taxon>Chironomoidea</taxon>
        <taxon>Chironomidae</taxon>
        <taxon>Clunio</taxon>
    </lineage>
</organism>
<reference evidence="1 2" key="1">
    <citation type="submission" date="2015-04" db="EMBL/GenBank/DDBJ databases">
        <authorList>
            <person name="Syromyatnikov M.Y."/>
            <person name="Popov V.N."/>
        </authorList>
    </citation>
    <scope>NUCLEOTIDE SEQUENCE [LARGE SCALE GENOMIC DNA]</scope>
</reference>